<evidence type="ECO:0000256" key="3">
    <source>
        <dbReference type="PROSITE-ProRule" id="PRU00339"/>
    </source>
</evidence>
<sequence length="576" mass="64057">MNKSLALLTALLFLGGCQSLTLKSPDGSPPVEEGTQASAPAKPEVYGSFSRETLYSLLAAELAGQRNRFDIALGNYVQQANATQDPAVAERAFRIAEYLGADQAGLDTSLIWAKNAPDNLDAQRAAAVQLARAGRYDESMTFMEKVLQAQGDTHFDFLALSAAETDAETRTGLLQSFDRLLAKHPENSQLVFGKAVLLQQDGRTEEALALLEDLPPSDQEIAPILLRARLLQSLQRGDEAAPLLRKAIKQHPDDKRLRLTYARLLVEQGKLDEAKSEFSGLVQQFPDDDDLRYSLALVCLEGEAWDEAQVYLEELVDRGSHLDAAHFNLGQVYEKRGDNESALIEYALVGPGNDYLPAQMRQLDILLASGRADEAEARLSRARDAQPDYAIQLYLIEAESLANRGQVARAWKVIGQGLQQFPDDLNLLYTRAMLAEKRDDLAQLEKDLRFIIEREPENAMALNALGYTLADRTTRYDEARQLVEQAHRLNPDDPAILDSLGWVNYRMGDLDEAERLLRQALEKFPDHEVAAHLGEVLWAQGKQVEARKVWAEALQKQPDSDILRDTLQRLTGSGTL</sequence>
<feature type="repeat" description="TPR" evidence="3">
    <location>
        <begin position="494"/>
        <end position="527"/>
    </location>
</feature>
<dbReference type="RefSeq" id="WP_003456743.1">
    <property type="nucleotide sequence ID" value="NZ_AJMR01000229.1"/>
</dbReference>
<dbReference type="PANTHER" id="PTHR45586">
    <property type="entry name" value="TPR REPEAT-CONTAINING PROTEIN PA4667"/>
    <property type="match status" value="1"/>
</dbReference>
<evidence type="ECO:0000256" key="1">
    <source>
        <dbReference type="ARBA" id="ARBA00022737"/>
    </source>
</evidence>
<dbReference type="Pfam" id="PF13432">
    <property type="entry name" value="TPR_16"/>
    <property type="match status" value="1"/>
</dbReference>
<dbReference type="AlphaFoldDB" id="A0AAD1C4E3"/>
<gene>
    <name evidence="4" type="ORF">KF707C_48120</name>
</gene>
<reference evidence="4 5" key="2">
    <citation type="journal article" date="2017" name="Int. J. Syst. Evol. Microbiol.">
        <title>Pseudomonas furukawaii sp. nov., a polychlorinated biphenyl-degrading bacterium isolated from biphenyl-contaminated soil in Japan.</title>
        <authorList>
            <person name="Kimura N."/>
            <person name="Watanabe T."/>
            <person name="Suenaga H."/>
            <person name="Fujihara H."/>
            <person name="Futagami T."/>
            <person name="Goto M."/>
            <person name="Hanada S."/>
            <person name="Hirose J."/>
        </authorList>
    </citation>
    <scope>NUCLEOTIDE SEQUENCE [LARGE SCALE GENOMIC DNA]</scope>
    <source>
        <strain evidence="5">DSM 10086 / NBRC 110670 / KF707</strain>
    </source>
</reference>
<evidence type="ECO:0000256" key="2">
    <source>
        <dbReference type="ARBA" id="ARBA00022803"/>
    </source>
</evidence>
<dbReference type="SMART" id="SM00028">
    <property type="entry name" value="TPR"/>
    <property type="match status" value="6"/>
</dbReference>
<organism evidence="4 5">
    <name type="scientific">Metapseudomonas furukawaii</name>
    <name type="common">Pseudomonas furukawaii</name>
    <dbReference type="NCBI Taxonomy" id="1149133"/>
    <lineage>
        <taxon>Bacteria</taxon>
        <taxon>Pseudomonadati</taxon>
        <taxon>Pseudomonadota</taxon>
        <taxon>Gammaproteobacteria</taxon>
        <taxon>Pseudomonadales</taxon>
        <taxon>Pseudomonadaceae</taxon>
        <taxon>Metapseudomonas</taxon>
    </lineage>
</organism>
<accession>A0AAD1C4E3</accession>
<keyword evidence="1" id="KW-0677">Repeat</keyword>
<dbReference type="SUPFAM" id="SSF48452">
    <property type="entry name" value="TPR-like"/>
    <property type="match status" value="2"/>
</dbReference>
<dbReference type="Pfam" id="PF14559">
    <property type="entry name" value="TPR_19"/>
    <property type="match status" value="3"/>
</dbReference>
<dbReference type="Gene3D" id="1.25.40.10">
    <property type="entry name" value="Tetratricopeptide repeat domain"/>
    <property type="match status" value="4"/>
</dbReference>
<keyword evidence="5" id="KW-1185">Reference proteome</keyword>
<evidence type="ECO:0000313" key="5">
    <source>
        <dbReference type="Proteomes" id="UP000218554"/>
    </source>
</evidence>
<dbReference type="InterPro" id="IPR051012">
    <property type="entry name" value="CellSynth/LPSAsmb/PSIAsmb"/>
</dbReference>
<dbReference type="InterPro" id="IPR011990">
    <property type="entry name" value="TPR-like_helical_dom_sf"/>
</dbReference>
<dbReference type="Proteomes" id="UP000218554">
    <property type="component" value="Chromosome"/>
</dbReference>
<keyword evidence="2 3" id="KW-0802">TPR repeat</keyword>
<dbReference type="PROSITE" id="PS51257">
    <property type="entry name" value="PROKAR_LIPOPROTEIN"/>
    <property type="match status" value="1"/>
</dbReference>
<dbReference type="EMBL" id="AP014862">
    <property type="protein sequence ID" value="BAU76500.1"/>
    <property type="molecule type" value="Genomic_DNA"/>
</dbReference>
<name>A0AAD1C4E3_METFU</name>
<evidence type="ECO:0000313" key="4">
    <source>
        <dbReference type="EMBL" id="BAU76500.1"/>
    </source>
</evidence>
<dbReference type="KEGG" id="pfuw:KF707C_48120"/>
<dbReference type="InterPro" id="IPR019734">
    <property type="entry name" value="TPR_rpt"/>
</dbReference>
<proteinExistence type="predicted"/>
<protein>
    <submittedName>
        <fullName evidence="4">TPR domain protein</fullName>
    </submittedName>
</protein>
<dbReference type="PANTHER" id="PTHR45586:SF1">
    <property type="entry name" value="LIPOPOLYSACCHARIDE ASSEMBLY PROTEIN B"/>
    <property type="match status" value="1"/>
</dbReference>
<reference evidence="5" key="1">
    <citation type="submission" date="2015-05" db="EMBL/GenBank/DDBJ databases">
        <title>Draft genome sequencing of a biphenyl-degrading bacterium, Pseudomonas balearica KF707 (=NBRC110670).</title>
        <authorList>
            <person name="Kimura N."/>
            <person name="Hirose J."/>
            <person name="Watanabe T."/>
            <person name="Suenaga H."/>
            <person name="Fujihara H."/>
            <person name="Noguchi M."/>
            <person name="Hashimoto M."/>
            <person name="Shimodaira J."/>
            <person name="Tsuchikane K."/>
            <person name="Hosoyama A."/>
            <person name="Yamazoe A."/>
            <person name="Fujita N."/>
            <person name="Furukawa K."/>
        </authorList>
    </citation>
    <scope>NUCLEOTIDE SEQUENCE [LARGE SCALE GENOMIC DNA]</scope>
    <source>
        <strain evidence="5">DSM 10086 / NBRC 110670 / KF707</strain>
    </source>
</reference>
<dbReference type="PROSITE" id="PS50005">
    <property type="entry name" value="TPR"/>
    <property type="match status" value="1"/>
</dbReference>